<dbReference type="SUPFAM" id="SSF51735">
    <property type="entry name" value="NAD(P)-binding Rossmann-fold domains"/>
    <property type="match status" value="1"/>
</dbReference>
<name>A0A6I4UXJ4_9SPHN</name>
<proteinExistence type="predicted"/>
<comment type="caution">
    <text evidence="2">The sequence shown here is derived from an EMBL/GenBank/DDBJ whole genome shotgun (WGS) entry which is preliminary data.</text>
</comment>
<dbReference type="Proteomes" id="UP000471435">
    <property type="component" value="Unassembled WGS sequence"/>
</dbReference>
<dbReference type="InterPro" id="IPR036291">
    <property type="entry name" value="NAD(P)-bd_dom_sf"/>
</dbReference>
<reference evidence="2 3" key="1">
    <citation type="submission" date="2019-12" db="EMBL/GenBank/DDBJ databases">
        <title>Genomic-based taxomic classification of the family Erythrobacteraceae.</title>
        <authorList>
            <person name="Xu L."/>
        </authorList>
    </citation>
    <scope>NUCLEOTIDE SEQUENCE [LARGE SCALE GENOMIC DNA]</scope>
    <source>
        <strain evidence="2 3">SW-109</strain>
    </source>
</reference>
<dbReference type="PANTHER" id="PTHR43796:SF2">
    <property type="entry name" value="CARBOXYNORSPERMIDINE SYNTHASE"/>
    <property type="match status" value="1"/>
</dbReference>
<organism evidence="2 3">
    <name type="scientific">Pontixanthobacter luteolus</name>
    <dbReference type="NCBI Taxonomy" id="295089"/>
    <lineage>
        <taxon>Bacteria</taxon>
        <taxon>Pseudomonadati</taxon>
        <taxon>Pseudomonadota</taxon>
        <taxon>Alphaproteobacteria</taxon>
        <taxon>Sphingomonadales</taxon>
        <taxon>Erythrobacteraceae</taxon>
        <taxon>Pontixanthobacter</taxon>
    </lineage>
</organism>
<dbReference type="AlphaFoldDB" id="A0A6I4UXJ4"/>
<evidence type="ECO:0000313" key="2">
    <source>
        <dbReference type="EMBL" id="MXP46275.1"/>
    </source>
</evidence>
<dbReference type="Gene3D" id="3.40.50.720">
    <property type="entry name" value="NAD(P)-binding Rossmann-like Domain"/>
    <property type="match status" value="1"/>
</dbReference>
<dbReference type="PANTHER" id="PTHR43796">
    <property type="entry name" value="CARBOXYNORSPERMIDINE SYNTHASE"/>
    <property type="match status" value="1"/>
</dbReference>
<sequence length="385" mass="41381">MSEIPKSLRVLIIGGSGVFGSRLAELAAQEPGVSLTLAGRNLDRLGKIANALVPQSSVLQLDRDLIEPGDLEPFDLVIDAAGPFQASRPQVIAAALGSGTPYVDLADGRRFVADFPSFDDAAKRCGVPLVTGASSIPALSHAVLDRMVSRWSAVEDIRIGIFPGNRAPRGLSVVQAILSYVGKPVKVFREGEWQQVPGWGLTHSEQIPGGGKRWASVCDTPEQDLLVQRYRPRRSAEFFAGLELGLLHHGLAMLSMPVRWGWIASLLPFSKVMLAAAKLFLPFGSDRGAMIVSANGEDQMGRPINARWSLEAISNRGPFVPVLAALCMIRRFRDGWPPEPGAHVCAGLLCLSEFEDDMAKLGIVHRFEETHGKPADVLTGGAKAA</sequence>
<gene>
    <name evidence="2" type="ORF">GRI43_02560</name>
</gene>
<dbReference type="EMBL" id="WTYP01000001">
    <property type="protein sequence ID" value="MXP46275.1"/>
    <property type="molecule type" value="Genomic_DNA"/>
</dbReference>
<dbReference type="InterPro" id="IPR005097">
    <property type="entry name" value="Sacchrp_dh_NADP-bd"/>
</dbReference>
<protein>
    <submittedName>
        <fullName evidence="2">Saccharopine dehydrogenase</fullName>
    </submittedName>
</protein>
<accession>A0A6I4UXJ4</accession>
<evidence type="ECO:0000259" key="1">
    <source>
        <dbReference type="Pfam" id="PF03435"/>
    </source>
</evidence>
<dbReference type="RefSeq" id="WP_160729527.1">
    <property type="nucleotide sequence ID" value="NZ_WTYP01000001.1"/>
</dbReference>
<keyword evidence="3" id="KW-1185">Reference proteome</keyword>
<dbReference type="Pfam" id="PF03435">
    <property type="entry name" value="Sacchrp_dh_NADP"/>
    <property type="match status" value="1"/>
</dbReference>
<feature type="domain" description="Saccharopine dehydrogenase NADP binding" evidence="1">
    <location>
        <begin position="10"/>
        <end position="106"/>
    </location>
</feature>
<evidence type="ECO:0000313" key="3">
    <source>
        <dbReference type="Proteomes" id="UP000471435"/>
    </source>
</evidence>
<dbReference type="OrthoDB" id="528778at2"/>